<proteinExistence type="inferred from homology"/>
<dbReference type="InterPro" id="IPR050705">
    <property type="entry name" value="Cytochrome_P450_3A"/>
</dbReference>
<dbReference type="GO" id="GO:0016705">
    <property type="term" value="F:oxidoreductase activity, acting on paired donors, with incorporation or reduction of molecular oxygen"/>
    <property type="evidence" value="ECO:0007669"/>
    <property type="project" value="InterPro"/>
</dbReference>
<dbReference type="InterPro" id="IPR001128">
    <property type="entry name" value="Cyt_P450"/>
</dbReference>
<dbReference type="PANTHER" id="PTHR24302">
    <property type="entry name" value="CYTOCHROME P450 FAMILY 3"/>
    <property type="match status" value="1"/>
</dbReference>
<evidence type="ECO:0000256" key="6">
    <source>
        <dbReference type="ARBA" id="ARBA00023033"/>
    </source>
</evidence>
<keyword evidence="4 9" id="KW-0560">Oxidoreductase</keyword>
<dbReference type="PROSITE" id="PS00086">
    <property type="entry name" value="CYTOCHROME_P450"/>
    <property type="match status" value="1"/>
</dbReference>
<evidence type="ECO:0000256" key="9">
    <source>
        <dbReference type="RuleBase" id="RU000461"/>
    </source>
</evidence>
<keyword evidence="5 8" id="KW-0408">Iron</keyword>
<feature type="binding site" description="axial binding residue" evidence="8">
    <location>
        <position position="27"/>
    </location>
    <ligand>
        <name>heme</name>
        <dbReference type="ChEBI" id="CHEBI:30413"/>
    </ligand>
    <ligandPart>
        <name>Fe</name>
        <dbReference type="ChEBI" id="CHEBI:18248"/>
    </ligandPart>
</feature>
<dbReference type="PRINTS" id="PR00463">
    <property type="entry name" value="EP450I"/>
</dbReference>
<gene>
    <name evidence="10" type="ORF">GDO78_016007</name>
</gene>
<organism evidence="10 11">
    <name type="scientific">Eleutherodactylus coqui</name>
    <name type="common">Puerto Rican coqui</name>
    <dbReference type="NCBI Taxonomy" id="57060"/>
    <lineage>
        <taxon>Eukaryota</taxon>
        <taxon>Metazoa</taxon>
        <taxon>Chordata</taxon>
        <taxon>Craniata</taxon>
        <taxon>Vertebrata</taxon>
        <taxon>Euteleostomi</taxon>
        <taxon>Amphibia</taxon>
        <taxon>Batrachia</taxon>
        <taxon>Anura</taxon>
        <taxon>Neobatrachia</taxon>
        <taxon>Hyloidea</taxon>
        <taxon>Eleutherodactylidae</taxon>
        <taxon>Eleutherodactylinae</taxon>
        <taxon>Eleutherodactylus</taxon>
        <taxon>Eleutherodactylus</taxon>
    </lineage>
</organism>
<dbReference type="PANTHER" id="PTHR24302:SF15">
    <property type="entry name" value="FATTY-ACID PEROXYGENASE"/>
    <property type="match status" value="1"/>
</dbReference>
<accession>A0A8J6EBW9</accession>
<name>A0A8J6EBW9_ELECQ</name>
<keyword evidence="2 8" id="KW-0349">Heme</keyword>
<dbReference type="Proteomes" id="UP000770717">
    <property type="component" value="Unassembled WGS sequence"/>
</dbReference>
<keyword evidence="6 9" id="KW-0503">Monooxygenase</keyword>
<dbReference type="Gene3D" id="1.10.630.10">
    <property type="entry name" value="Cytochrome P450"/>
    <property type="match status" value="1"/>
</dbReference>
<evidence type="ECO:0000313" key="11">
    <source>
        <dbReference type="Proteomes" id="UP000770717"/>
    </source>
</evidence>
<dbReference type="InterPro" id="IPR036396">
    <property type="entry name" value="Cyt_P450_sf"/>
</dbReference>
<comment type="similarity">
    <text evidence="1 9">Belongs to the cytochrome P450 family.</text>
</comment>
<evidence type="ECO:0000256" key="5">
    <source>
        <dbReference type="ARBA" id="ARBA00023004"/>
    </source>
</evidence>
<dbReference type="OrthoDB" id="1470350at2759"/>
<dbReference type="SUPFAM" id="SSF48264">
    <property type="entry name" value="Cytochrome P450"/>
    <property type="match status" value="1"/>
</dbReference>
<dbReference type="InterPro" id="IPR002401">
    <property type="entry name" value="Cyt_P450_E_grp-I"/>
</dbReference>
<dbReference type="InterPro" id="IPR017972">
    <property type="entry name" value="Cyt_P450_CS"/>
</dbReference>
<evidence type="ECO:0008006" key="12">
    <source>
        <dbReference type="Google" id="ProtNLM"/>
    </source>
</evidence>
<comment type="function">
    <text evidence="7">Cytochromes P450 are a group of heme-thiolate monooxygenases. They oxidize a variety of structurally unrelated compounds, including steroids, fatty acids, and xenobiotics.</text>
</comment>
<evidence type="ECO:0000256" key="7">
    <source>
        <dbReference type="ARBA" id="ARBA00043906"/>
    </source>
</evidence>
<evidence type="ECO:0000256" key="1">
    <source>
        <dbReference type="ARBA" id="ARBA00010617"/>
    </source>
</evidence>
<reference evidence="10" key="1">
    <citation type="thesis" date="2020" institute="ProQuest LLC" country="789 East Eisenhower Parkway, Ann Arbor, MI, USA">
        <title>Comparative Genomics and Chromosome Evolution.</title>
        <authorList>
            <person name="Mudd A.B."/>
        </authorList>
    </citation>
    <scope>NUCLEOTIDE SEQUENCE</scope>
    <source>
        <strain evidence="10">HN-11 Male</strain>
        <tissue evidence="10">Kidney and liver</tissue>
    </source>
</reference>
<dbReference type="AlphaFoldDB" id="A0A8J6EBW9"/>
<dbReference type="EMBL" id="WNTK01017775">
    <property type="protein sequence ID" value="KAG9461681.1"/>
    <property type="molecule type" value="Genomic_DNA"/>
</dbReference>
<evidence type="ECO:0000256" key="3">
    <source>
        <dbReference type="ARBA" id="ARBA00022723"/>
    </source>
</evidence>
<sequence length="83" mass="9415">MHRFSKENKETQDPYTFLPFGAGPRNCIGMRFAMLNMKSGITLLLQNFSFRTCKDTPIPLVLDSKGFLKPTKPVILNLVPRDA</sequence>
<evidence type="ECO:0000313" key="10">
    <source>
        <dbReference type="EMBL" id="KAG9461681.1"/>
    </source>
</evidence>
<protein>
    <recommendedName>
        <fullName evidence="12">Cytochrome P450</fullName>
    </recommendedName>
</protein>
<evidence type="ECO:0000256" key="4">
    <source>
        <dbReference type="ARBA" id="ARBA00023002"/>
    </source>
</evidence>
<dbReference type="GO" id="GO:0005506">
    <property type="term" value="F:iron ion binding"/>
    <property type="evidence" value="ECO:0007669"/>
    <property type="project" value="InterPro"/>
</dbReference>
<keyword evidence="3 8" id="KW-0479">Metal-binding</keyword>
<keyword evidence="11" id="KW-1185">Reference proteome</keyword>
<comment type="cofactor">
    <cofactor evidence="8">
        <name>heme</name>
        <dbReference type="ChEBI" id="CHEBI:30413"/>
    </cofactor>
</comment>
<dbReference type="GO" id="GO:0020037">
    <property type="term" value="F:heme binding"/>
    <property type="evidence" value="ECO:0007669"/>
    <property type="project" value="InterPro"/>
</dbReference>
<dbReference type="GO" id="GO:0008395">
    <property type="term" value="F:steroid hydroxylase activity"/>
    <property type="evidence" value="ECO:0007669"/>
    <property type="project" value="TreeGrafter"/>
</dbReference>
<evidence type="ECO:0000256" key="8">
    <source>
        <dbReference type="PIRSR" id="PIRSR602401-1"/>
    </source>
</evidence>
<comment type="caution">
    <text evidence="10">The sequence shown here is derived from an EMBL/GenBank/DDBJ whole genome shotgun (WGS) entry which is preliminary data.</text>
</comment>
<evidence type="ECO:0000256" key="2">
    <source>
        <dbReference type="ARBA" id="ARBA00022617"/>
    </source>
</evidence>
<dbReference type="Pfam" id="PF00067">
    <property type="entry name" value="p450"/>
    <property type="match status" value="1"/>
</dbReference>